<proteinExistence type="predicted"/>
<name>Q6TW91_ORFV</name>
<organismHost>
    <name type="scientific">Homo sapiens</name>
    <name type="common">Human</name>
    <dbReference type="NCBI Taxonomy" id="9606"/>
</organismHost>
<sequence>MFFWFWCGRPRMSALARLFGRFGRGRNQCVPTAGCMPLRRPRDGADGGGDSDDDYGYGDTDSVASSVAPVEARPLVLTVPGTNCPVLVDSVFETRIENTSSVVTHVGEWTDISLFESTFHRAPARICRSEFSRYVRDANMHFEVGESHGLKLKHDEWYMRHHMAPTVAAYVTIICVKNEGMAGISVNNTKFLKTNMQEGDVLVVPAARSVFFLPQVGGDAEYIIVTLVPTAELCDLGFEVFPPSIDQEAQVRVANVAETRRKACKIVNQIVKLRVDLEKCYYEICNLVIMITEFNARYNDVGAQMITASVDAIARGMGGAAQTALCRQSLRGRRPLSAALTRNHSILEHGITSLFAVFAQTPEGTPHPDSLMARMERDLRELYSKFSELWDDILQLASDLDSTLPRCECIERYIHHMVCVSEAGVKRNELVQRLTMIAGAGYRLTGSGEGVPV</sequence>
<dbReference type="Pfam" id="PF04943">
    <property type="entry name" value="Pox_F11"/>
    <property type="match status" value="1"/>
</dbReference>
<organismHost>
    <name type="scientific">Ovis aries</name>
    <name type="common">Sheep</name>
    <dbReference type="NCBI Taxonomy" id="9940"/>
</organismHost>
<evidence type="ECO:0000313" key="2">
    <source>
        <dbReference type="Proteomes" id="UP000122185"/>
    </source>
</evidence>
<evidence type="ECO:0000313" key="1">
    <source>
        <dbReference type="EMBL" id="AAR98104.1"/>
    </source>
</evidence>
<dbReference type="Proteomes" id="UP000122185">
    <property type="component" value="Segment"/>
</dbReference>
<reference evidence="1 2" key="1">
    <citation type="journal article" date="2004" name="J. Virol.">
        <title>Genomes of the parapoxviruses ORF virus and bovine papular stomatitis virus.</title>
        <authorList>
            <person name="Delhon G."/>
            <person name="Tulman E.R."/>
            <person name="Afonso C.L."/>
            <person name="Lu Z."/>
            <person name="de la Concha-Bermejillo A."/>
            <person name="Lehmkuhl H.D."/>
            <person name="Piccone M.E."/>
            <person name="Kutish G.F."/>
            <person name="Rock D.L."/>
        </authorList>
    </citation>
    <scope>NUCLEOTIDE SEQUENCE [LARGE SCALE GENOMIC DNA]</scope>
    <source>
        <strain evidence="1">OV-IA82</strain>
    </source>
</reference>
<organismHost>
    <name type="scientific">Capra hircus</name>
    <name type="common">Goat</name>
    <dbReference type="NCBI Taxonomy" id="9925"/>
</organismHost>
<organism evidence="1 2">
    <name type="scientific">Orf virus</name>
    <name type="common">ORFV</name>
    <dbReference type="NCBI Taxonomy" id="10258"/>
    <lineage>
        <taxon>Viruses</taxon>
        <taxon>Varidnaviria</taxon>
        <taxon>Bamfordvirae</taxon>
        <taxon>Nucleocytoviricota</taxon>
        <taxon>Pokkesviricetes</taxon>
        <taxon>Chitovirales</taxon>
        <taxon>Poxviridae</taxon>
        <taxon>Chordopoxvirinae</taxon>
        <taxon>Parapoxvirus</taxon>
        <taxon>Parapoxvirus orf</taxon>
    </lineage>
</organism>
<dbReference type="EMBL" id="AY386263">
    <property type="protein sequence ID" value="AAR98104.1"/>
    <property type="molecule type" value="Genomic_DNA"/>
</dbReference>
<accession>Q6TW91</accession>
<dbReference type="InterPro" id="IPR007027">
    <property type="entry name" value="Poxvirus_F11"/>
</dbReference>
<protein>
    <submittedName>
        <fullName evidence="1">Uncharacterized protein</fullName>
    </submittedName>
</protein>